<dbReference type="SUPFAM" id="SSF52540">
    <property type="entry name" value="P-loop containing nucleoside triphosphate hydrolases"/>
    <property type="match status" value="1"/>
</dbReference>
<reference evidence="7" key="1">
    <citation type="submission" date="2012-03" db="EMBL/GenBank/DDBJ databases">
        <title>Complete genome of Caldisphaera lagunensis DSM 15908.</title>
        <authorList>
            <person name="Lucas S."/>
            <person name="Copeland A."/>
            <person name="Lapidus A."/>
            <person name="Glavina del Rio T."/>
            <person name="Dalin E."/>
            <person name="Tice H."/>
            <person name="Bruce D."/>
            <person name="Goodwin L."/>
            <person name="Pitluck S."/>
            <person name="Peters L."/>
            <person name="Mikhailova N."/>
            <person name="Teshima H."/>
            <person name="Kyrpides N."/>
            <person name="Mavromatis K."/>
            <person name="Ivanova N."/>
            <person name="Brettin T."/>
            <person name="Detter J.C."/>
            <person name="Han C."/>
            <person name="Larimer F."/>
            <person name="Land M."/>
            <person name="Hauser L."/>
            <person name="Markowitz V."/>
            <person name="Cheng J.-F."/>
            <person name="Hugenholtz P."/>
            <person name="Woyke T."/>
            <person name="Wu D."/>
            <person name="Spring S."/>
            <person name="Schroeder M."/>
            <person name="Brambilla E."/>
            <person name="Klenk H.-P."/>
            <person name="Eisen J.A."/>
        </authorList>
    </citation>
    <scope>NUCLEOTIDE SEQUENCE [LARGE SCALE GENOMIC DNA]</scope>
    <source>
        <strain evidence="7">DSM 15908 / JCM 11604 / IC-154</strain>
    </source>
</reference>
<dbReference type="FunCoup" id="L0A7I6">
    <property type="interactions" value="7"/>
</dbReference>
<dbReference type="SMART" id="SM00382">
    <property type="entry name" value="AAA"/>
    <property type="match status" value="1"/>
</dbReference>
<dbReference type="Proteomes" id="UP000010469">
    <property type="component" value="Chromosome"/>
</dbReference>
<dbReference type="PANTHER" id="PTHR42711">
    <property type="entry name" value="ABC TRANSPORTER ATP-BINDING PROTEIN"/>
    <property type="match status" value="1"/>
</dbReference>
<evidence type="ECO:0000256" key="3">
    <source>
        <dbReference type="ARBA" id="ARBA00022741"/>
    </source>
</evidence>
<dbReference type="InterPro" id="IPR003593">
    <property type="entry name" value="AAA+_ATPase"/>
</dbReference>
<dbReference type="GO" id="GO:0005524">
    <property type="term" value="F:ATP binding"/>
    <property type="evidence" value="ECO:0007669"/>
    <property type="project" value="UniProtKB-KW"/>
</dbReference>
<dbReference type="EMBL" id="CP003378">
    <property type="protein sequence ID" value="AFZ69833.1"/>
    <property type="molecule type" value="Genomic_DNA"/>
</dbReference>
<dbReference type="InterPro" id="IPR027417">
    <property type="entry name" value="P-loop_NTPase"/>
</dbReference>
<protein>
    <submittedName>
        <fullName evidence="6">ABC-type multidrug transport system, ATPase component</fullName>
    </submittedName>
</protein>
<keyword evidence="4" id="KW-0067">ATP-binding</keyword>
<evidence type="ECO:0000259" key="5">
    <source>
        <dbReference type="PROSITE" id="PS50893"/>
    </source>
</evidence>
<evidence type="ECO:0000313" key="6">
    <source>
        <dbReference type="EMBL" id="AFZ69833.1"/>
    </source>
</evidence>
<dbReference type="HOGENOM" id="CLU_000604_1_2_2"/>
<dbReference type="InterPro" id="IPR017871">
    <property type="entry name" value="ABC_transporter-like_CS"/>
</dbReference>
<dbReference type="eggNOG" id="arCOG00194">
    <property type="taxonomic scope" value="Archaea"/>
</dbReference>
<organism evidence="6 7">
    <name type="scientific">Caldisphaera lagunensis (strain DSM 15908 / JCM 11604 / ANMR 0165 / IC-154)</name>
    <dbReference type="NCBI Taxonomy" id="1056495"/>
    <lineage>
        <taxon>Archaea</taxon>
        <taxon>Thermoproteota</taxon>
        <taxon>Thermoprotei</taxon>
        <taxon>Acidilobales</taxon>
        <taxon>Caldisphaeraceae</taxon>
        <taxon>Caldisphaera</taxon>
    </lineage>
</organism>
<evidence type="ECO:0000256" key="1">
    <source>
        <dbReference type="ARBA" id="ARBA00005417"/>
    </source>
</evidence>
<accession>L0A7I6</accession>
<dbReference type="AlphaFoldDB" id="L0A7I6"/>
<dbReference type="InterPro" id="IPR050763">
    <property type="entry name" value="ABC_transporter_ATP-binding"/>
</dbReference>
<dbReference type="GO" id="GO:0016887">
    <property type="term" value="F:ATP hydrolysis activity"/>
    <property type="evidence" value="ECO:0007669"/>
    <property type="project" value="InterPro"/>
</dbReference>
<proteinExistence type="inferred from homology"/>
<evidence type="ECO:0000256" key="2">
    <source>
        <dbReference type="ARBA" id="ARBA00022448"/>
    </source>
</evidence>
<dbReference type="Gene3D" id="3.40.50.300">
    <property type="entry name" value="P-loop containing nucleotide triphosphate hydrolases"/>
    <property type="match status" value="1"/>
</dbReference>
<sequence length="286" mass="31392">MPNIVETRKLTKIYGNGIKALDELDLKLNSRISCIIGRNGAGKTTLVKILSTQLRQTSGEAFVMGYDVIKDRHKLRKMICSIPQESKPAGISSPLEHLVMYLTARGFPIRDSFNLAKMALKEVGLGDFIDTSTDELSGGMKRKVFVAMALASQAEVIFLDEPTVGLDPISRLEVWGAIRQLKGNVILTTHYMEEAQALCDQIAIIDKGKTIKVGNLEELMEPLKGKVRVEGIGNISIGELKISYVTPEEAKKLISEVKINGSNKISIKPVSLEDVLILSGVEIENE</sequence>
<dbReference type="InterPro" id="IPR003439">
    <property type="entry name" value="ABC_transporter-like_ATP-bd"/>
</dbReference>
<keyword evidence="2" id="KW-0813">Transport</keyword>
<comment type="similarity">
    <text evidence="1">Belongs to the ABC transporter superfamily.</text>
</comment>
<dbReference type="PROSITE" id="PS00211">
    <property type="entry name" value="ABC_TRANSPORTER_1"/>
    <property type="match status" value="1"/>
</dbReference>
<feature type="domain" description="ABC transporter" evidence="5">
    <location>
        <begin position="5"/>
        <end position="232"/>
    </location>
</feature>
<gene>
    <name evidence="6" type="ordered locus">Calag_0041</name>
</gene>
<evidence type="ECO:0000256" key="4">
    <source>
        <dbReference type="ARBA" id="ARBA00022840"/>
    </source>
</evidence>
<dbReference type="STRING" id="1056495.Calag_0041"/>
<dbReference type="PROSITE" id="PS50893">
    <property type="entry name" value="ABC_TRANSPORTER_2"/>
    <property type="match status" value="1"/>
</dbReference>
<dbReference type="Pfam" id="PF00005">
    <property type="entry name" value="ABC_tran"/>
    <property type="match status" value="1"/>
</dbReference>
<dbReference type="KEGG" id="clg:Calag_0041"/>
<keyword evidence="3" id="KW-0547">Nucleotide-binding</keyword>
<name>L0A7I6_CALLD</name>
<evidence type="ECO:0000313" key="7">
    <source>
        <dbReference type="Proteomes" id="UP000010469"/>
    </source>
</evidence>
<dbReference type="PANTHER" id="PTHR42711:SF5">
    <property type="entry name" value="ABC TRANSPORTER ATP-BINDING PROTEIN NATA"/>
    <property type="match status" value="1"/>
</dbReference>
<dbReference type="InParanoid" id="L0A7I6"/>
<keyword evidence="7" id="KW-1185">Reference proteome</keyword>